<evidence type="ECO:0000256" key="1">
    <source>
        <dbReference type="SAM" id="SignalP"/>
    </source>
</evidence>
<keyword evidence="3" id="KW-1185">Reference proteome</keyword>
<evidence type="ECO:0000313" key="3">
    <source>
        <dbReference type="Proteomes" id="UP000054166"/>
    </source>
</evidence>
<feature type="signal peptide" evidence="1">
    <location>
        <begin position="1"/>
        <end position="23"/>
    </location>
</feature>
<name>A0A0C3EVI4_PILCF</name>
<accession>A0A0C3EVI4</accession>
<proteinExistence type="predicted"/>
<feature type="chain" id="PRO_5002177165" evidence="1">
    <location>
        <begin position="24"/>
        <end position="89"/>
    </location>
</feature>
<keyword evidence="1" id="KW-0732">Signal</keyword>
<dbReference type="HOGENOM" id="CLU_2455552_0_0_1"/>
<organism evidence="2 3">
    <name type="scientific">Piloderma croceum (strain F 1598)</name>
    <dbReference type="NCBI Taxonomy" id="765440"/>
    <lineage>
        <taxon>Eukaryota</taxon>
        <taxon>Fungi</taxon>
        <taxon>Dikarya</taxon>
        <taxon>Basidiomycota</taxon>
        <taxon>Agaricomycotina</taxon>
        <taxon>Agaricomycetes</taxon>
        <taxon>Agaricomycetidae</taxon>
        <taxon>Atheliales</taxon>
        <taxon>Atheliaceae</taxon>
        <taxon>Piloderma</taxon>
    </lineage>
</organism>
<gene>
    <name evidence="2" type="ORF">PILCRDRAFT_830021</name>
</gene>
<sequence>MSCVASRHLLSIFVSYFNSTVSAAPAAHQKLRESTSGPIIVLWLRRPGADVLFASEDPRKEIKAYKNHIKTLIEKLEEVTSTAESYSLP</sequence>
<dbReference type="InParanoid" id="A0A0C3EVI4"/>
<dbReference type="EMBL" id="KN833174">
    <property type="protein sequence ID" value="KIM72014.1"/>
    <property type="molecule type" value="Genomic_DNA"/>
</dbReference>
<dbReference type="Proteomes" id="UP000054166">
    <property type="component" value="Unassembled WGS sequence"/>
</dbReference>
<evidence type="ECO:0000313" key="2">
    <source>
        <dbReference type="EMBL" id="KIM72014.1"/>
    </source>
</evidence>
<reference evidence="2 3" key="1">
    <citation type="submission" date="2014-04" db="EMBL/GenBank/DDBJ databases">
        <authorList>
            <consortium name="DOE Joint Genome Institute"/>
            <person name="Kuo A."/>
            <person name="Tarkka M."/>
            <person name="Buscot F."/>
            <person name="Kohler A."/>
            <person name="Nagy L.G."/>
            <person name="Floudas D."/>
            <person name="Copeland A."/>
            <person name="Barry K.W."/>
            <person name="Cichocki N."/>
            <person name="Veneault-Fourrey C."/>
            <person name="LaButti K."/>
            <person name="Lindquist E.A."/>
            <person name="Lipzen A."/>
            <person name="Lundell T."/>
            <person name="Morin E."/>
            <person name="Murat C."/>
            <person name="Sun H."/>
            <person name="Tunlid A."/>
            <person name="Henrissat B."/>
            <person name="Grigoriev I.V."/>
            <person name="Hibbett D.S."/>
            <person name="Martin F."/>
            <person name="Nordberg H.P."/>
            <person name="Cantor M.N."/>
            <person name="Hua S.X."/>
        </authorList>
    </citation>
    <scope>NUCLEOTIDE SEQUENCE [LARGE SCALE GENOMIC DNA]</scope>
    <source>
        <strain evidence="2 3">F 1598</strain>
    </source>
</reference>
<reference evidence="3" key="2">
    <citation type="submission" date="2015-01" db="EMBL/GenBank/DDBJ databases">
        <title>Evolutionary Origins and Diversification of the Mycorrhizal Mutualists.</title>
        <authorList>
            <consortium name="DOE Joint Genome Institute"/>
            <consortium name="Mycorrhizal Genomics Consortium"/>
            <person name="Kohler A."/>
            <person name="Kuo A."/>
            <person name="Nagy L.G."/>
            <person name="Floudas D."/>
            <person name="Copeland A."/>
            <person name="Barry K.W."/>
            <person name="Cichocki N."/>
            <person name="Veneault-Fourrey C."/>
            <person name="LaButti K."/>
            <person name="Lindquist E.A."/>
            <person name="Lipzen A."/>
            <person name="Lundell T."/>
            <person name="Morin E."/>
            <person name="Murat C."/>
            <person name="Riley R."/>
            <person name="Ohm R."/>
            <person name="Sun H."/>
            <person name="Tunlid A."/>
            <person name="Henrissat B."/>
            <person name="Grigoriev I.V."/>
            <person name="Hibbett D.S."/>
            <person name="Martin F."/>
        </authorList>
    </citation>
    <scope>NUCLEOTIDE SEQUENCE [LARGE SCALE GENOMIC DNA]</scope>
    <source>
        <strain evidence="3">F 1598</strain>
    </source>
</reference>
<dbReference type="AlphaFoldDB" id="A0A0C3EVI4"/>
<protein>
    <submittedName>
        <fullName evidence="2">Uncharacterized protein</fullName>
    </submittedName>
</protein>